<dbReference type="NCBIfam" id="TIGR03129">
    <property type="entry name" value="one_C_dehyd_B"/>
    <property type="match status" value="1"/>
</dbReference>
<dbReference type="InterPro" id="IPR016457">
    <property type="entry name" value="Formylmethanofuran_DH_bsu"/>
</dbReference>
<evidence type="ECO:0000313" key="2">
    <source>
        <dbReference type="EMBL" id="KCZ71885.1"/>
    </source>
</evidence>
<dbReference type="SUPFAM" id="SSF53706">
    <property type="entry name" value="Formate dehydrogenase/DMSO reductase, domains 1-3"/>
    <property type="match status" value="1"/>
</dbReference>
<keyword evidence="1 2" id="KW-0560">Oxidoreductase</keyword>
<dbReference type="PANTHER" id="PTHR43105">
    <property type="entry name" value="RESPIRATORY NITRATE REDUCTASE"/>
    <property type="match status" value="1"/>
</dbReference>
<dbReference type="Proteomes" id="UP000027153">
    <property type="component" value="Unassembled WGS sequence"/>
</dbReference>
<dbReference type="PANTHER" id="PTHR43105:SF14">
    <property type="entry name" value="FORMATE DEHYDROGENASE H"/>
    <property type="match status" value="1"/>
</dbReference>
<dbReference type="AlphaFoldDB" id="A0A062V961"/>
<comment type="caution">
    <text evidence="2">The sequence shown here is derived from an EMBL/GenBank/DDBJ whole genome shotgun (WGS) entry which is preliminary data.</text>
</comment>
<reference evidence="2 3" key="1">
    <citation type="journal article" date="2013" name="Nature">
        <title>Anaerobic oxidation of methane coupled to nitrate reduction in a novel archaeal lineage.</title>
        <authorList>
            <person name="Haroon M.F."/>
            <person name="Hu S."/>
            <person name="Shi Y."/>
            <person name="Imelfort M."/>
            <person name="Keller J."/>
            <person name="Hugenholtz P."/>
            <person name="Yuan Z."/>
            <person name="Tyson G.W."/>
        </authorList>
    </citation>
    <scope>NUCLEOTIDE SEQUENCE [LARGE SCALE GENOMIC DNA]</scope>
    <source>
        <strain evidence="2 3">ANME-2d</strain>
    </source>
</reference>
<protein>
    <submittedName>
        <fullName evidence="2">Formylmethanofuran dehydrogenase, subunit B</fullName>
        <ecNumber evidence="2">1.2.99.5</ecNumber>
    </submittedName>
</protein>
<dbReference type="GO" id="GO:0016020">
    <property type="term" value="C:membrane"/>
    <property type="evidence" value="ECO:0007669"/>
    <property type="project" value="TreeGrafter"/>
</dbReference>
<dbReference type="GO" id="GO:0015948">
    <property type="term" value="P:methanogenesis"/>
    <property type="evidence" value="ECO:0007669"/>
    <property type="project" value="InterPro"/>
</dbReference>
<organism evidence="2 3">
    <name type="scientific">Candidatus Methanoperedens nitratireducens</name>
    <dbReference type="NCBI Taxonomy" id="1392998"/>
    <lineage>
        <taxon>Archaea</taxon>
        <taxon>Methanobacteriati</taxon>
        <taxon>Methanobacteriota</taxon>
        <taxon>Stenosarchaea group</taxon>
        <taxon>Methanomicrobia</taxon>
        <taxon>Methanosarcinales</taxon>
        <taxon>ANME-2 cluster</taxon>
        <taxon>Candidatus Methanoperedentaceae</taxon>
        <taxon>Candidatus Methanoperedens</taxon>
    </lineage>
</organism>
<dbReference type="OrthoDB" id="50137at2157"/>
<dbReference type="EMBL" id="JMIY01000004">
    <property type="protein sequence ID" value="KCZ71885.1"/>
    <property type="molecule type" value="Genomic_DNA"/>
</dbReference>
<sequence length="404" mass="44464">MVTCTCTGCALLCEDIDVIIENNRVKEVKNACRRGAARIRGCVNRLEPSVNKKQADIDTSIKKAAEILKNARSPMLFGWGNSTCEAQVKGIELAKRLNAIIDDNSSFCQGLLIERILKKKFRTCSLEDIRNRADVLIYWGSDAQDSQPRHLSRFSYFPRGEHRQHGYEEDRTAAVIDVRESSTAKICKGHFYRIPTGGDRELILALMDALSGKVPKYDKRVLELAGIMKKAECGAIFAGIGLTYSIKDDPDILVALADKLPNFNIMPMVGHYNMRGFNENLFKETGFVNRIRFEGRPVHNDGYAVVEALRQKSIDALLVIGSDPLSSLPGSIVSHLADIPVICIDPCVTLTSRIAAVTIPCAVSGVESGGSAVRMDGRVVELPGIIENNHLSDQEIMTGLMEAL</sequence>
<dbReference type="Gene3D" id="3.40.228.10">
    <property type="entry name" value="Dimethylsulfoxide Reductase, domain 2"/>
    <property type="match status" value="1"/>
</dbReference>
<dbReference type="Gene3D" id="3.40.50.740">
    <property type="match status" value="1"/>
</dbReference>
<dbReference type="PATRIC" id="fig|1392998.3.peg.1940"/>
<proteinExistence type="predicted"/>
<dbReference type="EC" id="1.2.99.5" evidence="2"/>
<evidence type="ECO:0000313" key="3">
    <source>
        <dbReference type="Proteomes" id="UP000027153"/>
    </source>
</evidence>
<dbReference type="PIRSF" id="PIRSF005646">
    <property type="entry name" value="FwdB"/>
    <property type="match status" value="1"/>
</dbReference>
<dbReference type="InterPro" id="IPR050123">
    <property type="entry name" value="Prok_molybdopt-oxidoreductase"/>
</dbReference>
<dbReference type="GO" id="GO:0022904">
    <property type="term" value="P:respiratory electron transport chain"/>
    <property type="evidence" value="ECO:0007669"/>
    <property type="project" value="TreeGrafter"/>
</dbReference>
<name>A0A062V961_9EURY</name>
<dbReference type="CDD" id="cd02761">
    <property type="entry name" value="MopB_FmdB-FwdB"/>
    <property type="match status" value="1"/>
</dbReference>
<dbReference type="GO" id="GO:0018493">
    <property type="term" value="F:formylmethanofuran dehydrogenase activity"/>
    <property type="evidence" value="ECO:0007669"/>
    <property type="project" value="InterPro"/>
</dbReference>
<keyword evidence="3" id="KW-1185">Reference proteome</keyword>
<accession>A0A062V961</accession>
<dbReference type="GO" id="GO:0003954">
    <property type="term" value="F:NADH dehydrogenase activity"/>
    <property type="evidence" value="ECO:0007669"/>
    <property type="project" value="TreeGrafter"/>
</dbReference>
<dbReference type="RefSeq" id="WP_048090907.1">
    <property type="nucleotide sequence ID" value="NZ_JMIY01000004.1"/>
</dbReference>
<evidence type="ECO:0000256" key="1">
    <source>
        <dbReference type="ARBA" id="ARBA00023002"/>
    </source>
</evidence>
<gene>
    <name evidence="2" type="ORF">ANME2D_01941</name>
</gene>